<dbReference type="InterPro" id="IPR027640">
    <property type="entry name" value="Kinesin-like_fam"/>
</dbReference>
<comment type="caution">
    <text evidence="10">The sequence shown here is derived from an EMBL/GenBank/DDBJ whole genome shotgun (WGS) entry which is preliminary data.</text>
</comment>
<dbReference type="PANTHER" id="PTHR47969">
    <property type="entry name" value="CHROMOSOME-ASSOCIATED KINESIN KIF4A-RELATED"/>
    <property type="match status" value="1"/>
</dbReference>
<dbReference type="Pfam" id="PF00225">
    <property type="entry name" value="Kinesin"/>
    <property type="match status" value="2"/>
</dbReference>
<evidence type="ECO:0000256" key="7">
    <source>
        <dbReference type="RuleBase" id="RU000394"/>
    </source>
</evidence>
<keyword evidence="4 6" id="KW-0067">ATP-binding</keyword>
<keyword evidence="2" id="KW-0963">Cytoplasm</keyword>
<proteinExistence type="inferred from homology"/>
<keyword evidence="3 6" id="KW-0547">Nucleotide-binding</keyword>
<dbReference type="Gene3D" id="3.40.850.10">
    <property type="entry name" value="Kinesin motor domain"/>
    <property type="match status" value="1"/>
</dbReference>
<evidence type="ECO:0000256" key="2">
    <source>
        <dbReference type="ARBA" id="ARBA00022490"/>
    </source>
</evidence>
<evidence type="ECO:0000256" key="1">
    <source>
        <dbReference type="ARBA" id="ARBA00004496"/>
    </source>
</evidence>
<dbReference type="PROSITE" id="PS00411">
    <property type="entry name" value="KINESIN_MOTOR_1"/>
    <property type="match status" value="1"/>
</dbReference>
<evidence type="ECO:0000256" key="5">
    <source>
        <dbReference type="ARBA" id="ARBA00023054"/>
    </source>
</evidence>
<keyword evidence="6 7" id="KW-0505">Motor protein</keyword>
<dbReference type="InterPro" id="IPR036961">
    <property type="entry name" value="Kinesin_motor_dom_sf"/>
</dbReference>
<dbReference type="GO" id="GO:0005737">
    <property type="term" value="C:cytoplasm"/>
    <property type="evidence" value="ECO:0007669"/>
    <property type="project" value="UniProtKB-SubCell"/>
</dbReference>
<keyword evidence="11" id="KW-1185">Reference proteome</keyword>
<gene>
    <name evidence="10" type="ORF">P3T76_006712</name>
</gene>
<dbReference type="EMBL" id="JASMQC010000011">
    <property type="protein sequence ID" value="KAK1941648.1"/>
    <property type="molecule type" value="Genomic_DNA"/>
</dbReference>
<reference evidence="10" key="1">
    <citation type="submission" date="2023-08" db="EMBL/GenBank/DDBJ databases">
        <title>Reference Genome Resource for the Citrus Pathogen Phytophthora citrophthora.</title>
        <authorList>
            <person name="Moller H."/>
            <person name="Coetzee B."/>
            <person name="Rose L.J."/>
            <person name="Van Niekerk J.M."/>
        </authorList>
    </citation>
    <scope>NUCLEOTIDE SEQUENCE</scope>
    <source>
        <strain evidence="10">STE-U-9442</strain>
    </source>
</reference>
<keyword evidence="5 8" id="KW-0175">Coiled coil</keyword>
<dbReference type="PRINTS" id="PR00380">
    <property type="entry name" value="KINESINHEAVY"/>
</dbReference>
<dbReference type="GO" id="GO:0051231">
    <property type="term" value="P:spindle elongation"/>
    <property type="evidence" value="ECO:0007669"/>
    <property type="project" value="TreeGrafter"/>
</dbReference>
<comment type="subcellular location">
    <subcellularLocation>
        <location evidence="1">Cytoplasm</location>
    </subcellularLocation>
</comment>
<evidence type="ECO:0000259" key="9">
    <source>
        <dbReference type="PROSITE" id="PS50067"/>
    </source>
</evidence>
<evidence type="ECO:0000256" key="4">
    <source>
        <dbReference type="ARBA" id="ARBA00022840"/>
    </source>
</evidence>
<dbReference type="PANTHER" id="PTHR47969:SF15">
    <property type="entry name" value="CHROMOSOME-ASSOCIATED KINESIN KIF4A-RELATED"/>
    <property type="match status" value="1"/>
</dbReference>
<evidence type="ECO:0000256" key="8">
    <source>
        <dbReference type="SAM" id="Coils"/>
    </source>
</evidence>
<feature type="coiled-coil region" evidence="8">
    <location>
        <begin position="674"/>
        <end position="701"/>
    </location>
</feature>
<dbReference type="GO" id="GO:0008017">
    <property type="term" value="F:microtubule binding"/>
    <property type="evidence" value="ECO:0007669"/>
    <property type="project" value="InterPro"/>
</dbReference>
<dbReference type="CDD" id="cd00106">
    <property type="entry name" value="KISc"/>
    <property type="match status" value="1"/>
</dbReference>
<feature type="coiled-coil region" evidence="8">
    <location>
        <begin position="527"/>
        <end position="593"/>
    </location>
</feature>
<feature type="binding site" evidence="6">
    <location>
        <begin position="95"/>
        <end position="102"/>
    </location>
    <ligand>
        <name>ATP</name>
        <dbReference type="ChEBI" id="CHEBI:30616"/>
    </ligand>
</feature>
<dbReference type="GO" id="GO:0005524">
    <property type="term" value="F:ATP binding"/>
    <property type="evidence" value="ECO:0007669"/>
    <property type="project" value="UniProtKB-UniRule"/>
</dbReference>
<dbReference type="AlphaFoldDB" id="A0AAD9LLT3"/>
<comment type="similarity">
    <text evidence="6 7">Belongs to the TRAFAC class myosin-kinesin ATPase superfamily. Kinesin family.</text>
</comment>
<feature type="domain" description="Kinesin motor" evidence="9">
    <location>
        <begin position="17"/>
        <end position="422"/>
    </location>
</feature>
<feature type="coiled-coil region" evidence="8">
    <location>
        <begin position="428"/>
        <end position="462"/>
    </location>
</feature>
<protein>
    <recommendedName>
        <fullName evidence="7">Kinesin-like protein</fullName>
    </recommendedName>
</protein>
<evidence type="ECO:0000313" key="11">
    <source>
        <dbReference type="Proteomes" id="UP001259832"/>
    </source>
</evidence>
<organism evidence="10 11">
    <name type="scientific">Phytophthora citrophthora</name>
    <dbReference type="NCBI Taxonomy" id="4793"/>
    <lineage>
        <taxon>Eukaryota</taxon>
        <taxon>Sar</taxon>
        <taxon>Stramenopiles</taxon>
        <taxon>Oomycota</taxon>
        <taxon>Peronosporomycetes</taxon>
        <taxon>Peronosporales</taxon>
        <taxon>Peronosporaceae</taxon>
        <taxon>Phytophthora</taxon>
    </lineage>
</organism>
<evidence type="ECO:0000313" key="10">
    <source>
        <dbReference type="EMBL" id="KAK1941648.1"/>
    </source>
</evidence>
<dbReference type="GO" id="GO:0003777">
    <property type="term" value="F:microtubule motor activity"/>
    <property type="evidence" value="ECO:0007669"/>
    <property type="project" value="InterPro"/>
</dbReference>
<dbReference type="Proteomes" id="UP001259832">
    <property type="component" value="Unassembled WGS sequence"/>
</dbReference>
<dbReference type="PROSITE" id="PS50067">
    <property type="entry name" value="KINESIN_MOTOR_2"/>
    <property type="match status" value="1"/>
</dbReference>
<dbReference type="SUPFAM" id="SSF52540">
    <property type="entry name" value="P-loop containing nucleoside triphosphate hydrolases"/>
    <property type="match status" value="1"/>
</dbReference>
<keyword evidence="7" id="KW-0493">Microtubule</keyword>
<evidence type="ECO:0000256" key="3">
    <source>
        <dbReference type="ARBA" id="ARBA00022741"/>
    </source>
</evidence>
<dbReference type="InterPro" id="IPR027417">
    <property type="entry name" value="P-loop_NTPase"/>
</dbReference>
<dbReference type="SMART" id="SM00129">
    <property type="entry name" value="KISc"/>
    <property type="match status" value="1"/>
</dbReference>
<sequence length="908" mass="102566">MDHKVTTDYTRSLGNANVKVYVRARPCADGQSAPEDMFERKKETPSNIVIKDTERMQYGNHAFSFDNVLYNGKVTSKSLVDYALKGINSCCFAYGQTGSGKTFSKQNDVAMLMKCSIFGEPGGVKAGLLSRSIEYLFEMVNRQQSKSKEVTLVVSFLEIYCDRVRDLARAYLKKTGRPVSYQTSSSAEWFLRQQQQQQIPRTESAARYCTHLQTNSQLQCISLTALVSSFSSNPPKAEEDYDYEKANYEIHEDAQGRVFVKDLSMVTVTSREEVDAIIQCGLKLRSTHETKMNAVSSRSHTVFTIHVFQQVRDTEEVIYGMLNMVDLAGSERLKKSESDGQRLKEALHINSSLSAVGKVVMSLDPESGYNYIPYRDSKLTRLLQNSIGGNCFTTLIATIHPMKEHYEECLGTLQFANRCRSVQNQPRVNHINGTIADKDRRIRKLQEELGVLRRQLEGLRTEYNNRFVTTLNELGFQAEEISENGEIKFADGLVLKSVFSDGEPGGNAPASSALFKNKHPGTTGHVQSLLRANVEETRNDRDRLRQKYANAKSNFTVVVTEAKKEKENARCVINDLRRRITTLESCLQQKSSEYERALASEAARHRAEMLVLLSRNNHTNTGMEGQMLYQQTSTSFINPHVDAGEDREKQFEQKLRQRVAALQKAKENEIALIRQQYDQSLKNKTEELNTANIKLQRLEETTTATMDNIREDCLELYTYVGRVVSAVDTSQRTLSLPKNILADPTKLRHVKAIMTTVAARLHLQHPRSAAQLPSAINRSKVSRPLSAPVRRTKSTYAAALRDRVNQPLVNHLTFDDEHDGCSDDGLSSQSATQELQRTVGAEETVECQRLMKLLEEEVRFHVVLAVERIDNLRAVFFTQRKKTRALKAANTALSRQKDCNSLRNGGTK</sequence>
<dbReference type="InterPro" id="IPR019821">
    <property type="entry name" value="Kinesin_motor_CS"/>
</dbReference>
<accession>A0AAD9LLT3</accession>
<evidence type="ECO:0000256" key="6">
    <source>
        <dbReference type="PROSITE-ProRule" id="PRU00283"/>
    </source>
</evidence>
<name>A0AAD9LLT3_9STRA</name>
<dbReference type="GO" id="GO:0007052">
    <property type="term" value="P:mitotic spindle organization"/>
    <property type="evidence" value="ECO:0007669"/>
    <property type="project" value="TreeGrafter"/>
</dbReference>
<dbReference type="InterPro" id="IPR001752">
    <property type="entry name" value="Kinesin_motor_dom"/>
</dbReference>
<dbReference type="GO" id="GO:0005874">
    <property type="term" value="C:microtubule"/>
    <property type="evidence" value="ECO:0007669"/>
    <property type="project" value="UniProtKB-KW"/>
</dbReference>
<dbReference type="GO" id="GO:0007018">
    <property type="term" value="P:microtubule-based movement"/>
    <property type="evidence" value="ECO:0007669"/>
    <property type="project" value="InterPro"/>
</dbReference>
<dbReference type="GO" id="GO:0005875">
    <property type="term" value="C:microtubule associated complex"/>
    <property type="evidence" value="ECO:0007669"/>
    <property type="project" value="TreeGrafter"/>
</dbReference>